<sequence>MFKVLDRKRHSMNLRIRLPSDADYKHVGITVFDPTVDSELPPPSQKIDPSSDMADSVQWVQEAQSPQVPTECDGSSVLNDISLPPHSPSLSEVEDISDMEQADPYEKSVRFEVCILLVSLTNILCLRLAYYMLL</sequence>
<keyword evidence="1" id="KW-0812">Transmembrane</keyword>
<reference evidence="3" key="1">
    <citation type="submission" date="2022-11" db="UniProtKB">
        <authorList>
            <consortium name="WormBaseParasite"/>
        </authorList>
    </citation>
    <scope>IDENTIFICATION</scope>
</reference>
<keyword evidence="1" id="KW-0472">Membrane</keyword>
<keyword evidence="1" id="KW-1133">Transmembrane helix</keyword>
<protein>
    <submittedName>
        <fullName evidence="3">Uncharacterized protein</fullName>
    </submittedName>
</protein>
<name>A0A914S9F4_PAREQ</name>
<organism evidence="2 3">
    <name type="scientific">Parascaris equorum</name>
    <name type="common">Equine roundworm</name>
    <dbReference type="NCBI Taxonomy" id="6256"/>
    <lineage>
        <taxon>Eukaryota</taxon>
        <taxon>Metazoa</taxon>
        <taxon>Ecdysozoa</taxon>
        <taxon>Nematoda</taxon>
        <taxon>Chromadorea</taxon>
        <taxon>Rhabditida</taxon>
        <taxon>Spirurina</taxon>
        <taxon>Ascaridomorpha</taxon>
        <taxon>Ascaridoidea</taxon>
        <taxon>Ascarididae</taxon>
        <taxon>Parascaris</taxon>
    </lineage>
</organism>
<dbReference type="AlphaFoldDB" id="A0A914S9F4"/>
<proteinExistence type="predicted"/>
<dbReference type="Proteomes" id="UP000887564">
    <property type="component" value="Unplaced"/>
</dbReference>
<evidence type="ECO:0000313" key="2">
    <source>
        <dbReference type="Proteomes" id="UP000887564"/>
    </source>
</evidence>
<keyword evidence="2" id="KW-1185">Reference proteome</keyword>
<accession>A0A914S9F4</accession>
<evidence type="ECO:0000313" key="3">
    <source>
        <dbReference type="WBParaSite" id="PEQ_0001079601-mRNA-1"/>
    </source>
</evidence>
<feature type="transmembrane region" description="Helical" evidence="1">
    <location>
        <begin position="113"/>
        <end position="133"/>
    </location>
</feature>
<dbReference type="WBParaSite" id="PEQ_0001079601-mRNA-1">
    <property type="protein sequence ID" value="PEQ_0001079601-mRNA-1"/>
    <property type="gene ID" value="PEQ_0001079601"/>
</dbReference>
<evidence type="ECO:0000256" key="1">
    <source>
        <dbReference type="SAM" id="Phobius"/>
    </source>
</evidence>